<comment type="caution">
    <text evidence="2">The sequence shown here is derived from an EMBL/GenBank/DDBJ whole genome shotgun (WGS) entry which is preliminary data.</text>
</comment>
<organism evidence="2 3">
    <name type="scientific">Elysia chlorotica</name>
    <name type="common">Eastern emerald elysia</name>
    <name type="synonym">Sea slug</name>
    <dbReference type="NCBI Taxonomy" id="188477"/>
    <lineage>
        <taxon>Eukaryota</taxon>
        <taxon>Metazoa</taxon>
        <taxon>Spiralia</taxon>
        <taxon>Lophotrochozoa</taxon>
        <taxon>Mollusca</taxon>
        <taxon>Gastropoda</taxon>
        <taxon>Heterobranchia</taxon>
        <taxon>Euthyneura</taxon>
        <taxon>Panpulmonata</taxon>
        <taxon>Sacoglossa</taxon>
        <taxon>Placobranchoidea</taxon>
        <taxon>Plakobranchidae</taxon>
        <taxon>Elysia</taxon>
    </lineage>
</organism>
<evidence type="ECO:0000313" key="2">
    <source>
        <dbReference type="EMBL" id="RUS85988.1"/>
    </source>
</evidence>
<keyword evidence="3" id="KW-1185">Reference proteome</keyword>
<sequence length="217" mass="24294">PVAVKIAKPIVIQTSPPEDEEKVKYAEFLPVSEIQNAPLDDGPDEKSDEAKRMRSPVKKKEKLDKRALTPDIEVTPPKLLTPPPLFTHNKRGSIVWSTDGDDETDEEANEDDDDDDDKSSDLSDISGMSAHAPDLPTIDLSSKHKRKQRIKHALSLDPSIGTPRRGTRKVDPALEEERRRLELAEQRRRRQQIIYGKLKARRPLAREASSASSEAGP</sequence>
<evidence type="ECO:0000313" key="3">
    <source>
        <dbReference type="Proteomes" id="UP000271974"/>
    </source>
</evidence>
<feature type="compositionally biased region" description="Basic and acidic residues" evidence="1">
    <location>
        <begin position="168"/>
        <end position="186"/>
    </location>
</feature>
<feature type="non-terminal residue" evidence="2">
    <location>
        <position position="1"/>
    </location>
</feature>
<feature type="compositionally biased region" description="Acidic residues" evidence="1">
    <location>
        <begin position="99"/>
        <end position="118"/>
    </location>
</feature>
<feature type="compositionally biased region" description="Basic residues" evidence="1">
    <location>
        <begin position="143"/>
        <end position="152"/>
    </location>
</feature>
<dbReference type="AlphaFoldDB" id="A0A433TWY0"/>
<gene>
    <name evidence="2" type="ORF">EGW08_006258</name>
</gene>
<name>A0A433TWY0_ELYCH</name>
<protein>
    <submittedName>
        <fullName evidence="2">Uncharacterized protein</fullName>
    </submittedName>
</protein>
<proteinExistence type="predicted"/>
<feature type="non-terminal residue" evidence="2">
    <location>
        <position position="217"/>
    </location>
</feature>
<evidence type="ECO:0000256" key="1">
    <source>
        <dbReference type="SAM" id="MobiDB-lite"/>
    </source>
</evidence>
<dbReference type="Proteomes" id="UP000271974">
    <property type="component" value="Unassembled WGS sequence"/>
</dbReference>
<accession>A0A433TWY0</accession>
<feature type="compositionally biased region" description="Low complexity" evidence="1">
    <location>
        <begin position="206"/>
        <end position="217"/>
    </location>
</feature>
<reference evidence="2 3" key="1">
    <citation type="submission" date="2019-01" db="EMBL/GenBank/DDBJ databases">
        <title>A draft genome assembly of the solar-powered sea slug Elysia chlorotica.</title>
        <authorList>
            <person name="Cai H."/>
            <person name="Li Q."/>
            <person name="Fang X."/>
            <person name="Li J."/>
            <person name="Curtis N.E."/>
            <person name="Altenburger A."/>
            <person name="Shibata T."/>
            <person name="Feng M."/>
            <person name="Maeda T."/>
            <person name="Schwartz J.A."/>
            <person name="Shigenobu S."/>
            <person name="Lundholm N."/>
            <person name="Nishiyama T."/>
            <person name="Yang H."/>
            <person name="Hasebe M."/>
            <person name="Li S."/>
            <person name="Pierce S.K."/>
            <person name="Wang J."/>
        </authorList>
    </citation>
    <scope>NUCLEOTIDE SEQUENCE [LARGE SCALE GENOMIC DNA]</scope>
    <source>
        <strain evidence="2">EC2010</strain>
        <tissue evidence="2">Whole organism of an adult</tissue>
    </source>
</reference>
<feature type="region of interest" description="Disordered" evidence="1">
    <location>
        <begin position="29"/>
        <end position="217"/>
    </location>
</feature>
<dbReference type="EMBL" id="RQTK01000154">
    <property type="protein sequence ID" value="RUS85988.1"/>
    <property type="molecule type" value="Genomic_DNA"/>
</dbReference>